<dbReference type="InterPro" id="IPR018303">
    <property type="entry name" value="ATPase_P-typ_P_site"/>
</dbReference>
<dbReference type="InterPro" id="IPR036163">
    <property type="entry name" value="HMA_dom_sf"/>
</dbReference>
<keyword evidence="5" id="KW-0597">Phosphoprotein</keyword>
<dbReference type="PANTHER" id="PTHR43520:SF5">
    <property type="entry name" value="CATION-TRANSPORTING P-TYPE ATPASE-RELATED"/>
    <property type="match status" value="1"/>
</dbReference>
<dbReference type="Pfam" id="PF00122">
    <property type="entry name" value="E1-E2_ATPase"/>
    <property type="match status" value="1"/>
</dbReference>
<evidence type="ECO:0000256" key="2">
    <source>
        <dbReference type="ARBA" id="ARBA00006024"/>
    </source>
</evidence>
<dbReference type="InterPro" id="IPR036412">
    <property type="entry name" value="HAD-like_sf"/>
</dbReference>
<keyword evidence="18" id="KW-1185">Reference proteome</keyword>
<dbReference type="PROSITE" id="PS50846">
    <property type="entry name" value="HMA_2"/>
    <property type="match status" value="1"/>
</dbReference>
<dbReference type="Pfam" id="PF00403">
    <property type="entry name" value="HMA"/>
    <property type="match status" value="1"/>
</dbReference>
<dbReference type="Gene3D" id="3.40.50.1000">
    <property type="entry name" value="HAD superfamily/HAD-like"/>
    <property type="match status" value="1"/>
</dbReference>
<evidence type="ECO:0000256" key="10">
    <source>
        <dbReference type="ARBA" id="ARBA00022842"/>
    </source>
</evidence>
<reference evidence="17 18" key="1">
    <citation type="submission" date="2024-05" db="EMBL/GenBank/DDBJ databases">
        <title>Three bacterial strains, DH-69, EH-24, and ECK-19 isolated from coastal sediments.</title>
        <authorList>
            <person name="Ye Y.-Q."/>
            <person name="Du Z.-J."/>
        </authorList>
    </citation>
    <scope>NUCLEOTIDE SEQUENCE [LARGE SCALE GENOMIC DNA]</scope>
    <source>
        <strain evidence="17 18">ECK-19</strain>
    </source>
</reference>
<dbReference type="InterPro" id="IPR027256">
    <property type="entry name" value="P-typ_ATPase_IB"/>
</dbReference>
<dbReference type="InterPro" id="IPR008250">
    <property type="entry name" value="ATPase_P-typ_transduc_dom_A_sf"/>
</dbReference>
<feature type="transmembrane region" description="Helical" evidence="15">
    <location>
        <begin position="197"/>
        <end position="215"/>
    </location>
</feature>
<evidence type="ECO:0000256" key="11">
    <source>
        <dbReference type="ARBA" id="ARBA00022967"/>
    </source>
</evidence>
<evidence type="ECO:0000256" key="15">
    <source>
        <dbReference type="RuleBase" id="RU362081"/>
    </source>
</evidence>
<evidence type="ECO:0000256" key="7">
    <source>
        <dbReference type="ARBA" id="ARBA00022723"/>
    </source>
</evidence>
<evidence type="ECO:0000256" key="5">
    <source>
        <dbReference type="ARBA" id="ARBA00022553"/>
    </source>
</evidence>
<dbReference type="NCBIfam" id="TIGR01512">
    <property type="entry name" value="ATPase-IB2_Cd"/>
    <property type="match status" value="1"/>
</dbReference>
<dbReference type="EMBL" id="JBEHZE010000002">
    <property type="protein sequence ID" value="MEX6634557.1"/>
    <property type="molecule type" value="Genomic_DNA"/>
</dbReference>
<evidence type="ECO:0000313" key="17">
    <source>
        <dbReference type="EMBL" id="MEX6634557.1"/>
    </source>
</evidence>
<keyword evidence="3" id="KW-0813">Transport</keyword>
<dbReference type="Gene3D" id="3.30.70.100">
    <property type="match status" value="1"/>
</dbReference>
<dbReference type="PANTHER" id="PTHR43520">
    <property type="entry name" value="ATP7, ISOFORM B"/>
    <property type="match status" value="1"/>
</dbReference>
<dbReference type="RefSeq" id="WP_369314603.1">
    <property type="nucleotide sequence ID" value="NZ_JBEHZE010000002.1"/>
</dbReference>
<keyword evidence="14 15" id="KW-0472">Membrane</keyword>
<evidence type="ECO:0000256" key="9">
    <source>
        <dbReference type="ARBA" id="ARBA00022840"/>
    </source>
</evidence>
<evidence type="ECO:0000256" key="1">
    <source>
        <dbReference type="ARBA" id="ARBA00004651"/>
    </source>
</evidence>
<dbReference type="NCBIfam" id="TIGR01511">
    <property type="entry name" value="ATPase-IB1_Cu"/>
    <property type="match status" value="1"/>
</dbReference>
<feature type="domain" description="HMA" evidence="16">
    <location>
        <begin position="23"/>
        <end position="88"/>
    </location>
</feature>
<feature type="transmembrane region" description="Helical" evidence="15">
    <location>
        <begin position="173"/>
        <end position="191"/>
    </location>
</feature>
<dbReference type="NCBIfam" id="TIGR01525">
    <property type="entry name" value="ATPase-IB_hvy"/>
    <property type="match status" value="1"/>
</dbReference>
<evidence type="ECO:0000256" key="8">
    <source>
        <dbReference type="ARBA" id="ARBA00022741"/>
    </source>
</evidence>
<organism evidence="17 18">
    <name type="scientific">Hyphococcus lacteus</name>
    <dbReference type="NCBI Taxonomy" id="3143536"/>
    <lineage>
        <taxon>Bacteria</taxon>
        <taxon>Pseudomonadati</taxon>
        <taxon>Pseudomonadota</taxon>
        <taxon>Alphaproteobacteria</taxon>
        <taxon>Parvularculales</taxon>
        <taxon>Parvularculaceae</taxon>
        <taxon>Hyphococcus</taxon>
    </lineage>
</organism>
<dbReference type="NCBIfam" id="TIGR01494">
    <property type="entry name" value="ATPase_P-type"/>
    <property type="match status" value="1"/>
</dbReference>
<keyword evidence="11" id="KW-1278">Translocase</keyword>
<keyword evidence="8 15" id="KW-0547">Nucleotide-binding</keyword>
<keyword evidence="13" id="KW-0406">Ion transport</keyword>
<comment type="caution">
    <text evidence="17">The sequence shown here is derived from an EMBL/GenBank/DDBJ whole genome shotgun (WGS) entry which is preliminary data.</text>
</comment>
<accession>A0ABV3Z8Q5</accession>
<dbReference type="Proteomes" id="UP001560685">
    <property type="component" value="Unassembled WGS sequence"/>
</dbReference>
<protein>
    <submittedName>
        <fullName evidence="17">Heavy metal translocating P-type ATPase</fullName>
    </submittedName>
</protein>
<feature type="transmembrane region" description="Helical" evidence="15">
    <location>
        <begin position="700"/>
        <end position="718"/>
    </location>
</feature>
<evidence type="ECO:0000256" key="14">
    <source>
        <dbReference type="ARBA" id="ARBA00023136"/>
    </source>
</evidence>
<dbReference type="Gene3D" id="3.40.1110.10">
    <property type="entry name" value="Calcium-transporting ATPase, cytoplasmic domain N"/>
    <property type="match status" value="1"/>
</dbReference>
<dbReference type="Pfam" id="PF00702">
    <property type="entry name" value="Hydrolase"/>
    <property type="match status" value="1"/>
</dbReference>
<evidence type="ECO:0000256" key="12">
    <source>
        <dbReference type="ARBA" id="ARBA00022989"/>
    </source>
</evidence>
<feature type="transmembrane region" description="Helical" evidence="15">
    <location>
        <begin position="104"/>
        <end position="127"/>
    </location>
</feature>
<gene>
    <name evidence="17" type="ORF">ABFZ84_13465</name>
</gene>
<evidence type="ECO:0000259" key="16">
    <source>
        <dbReference type="PROSITE" id="PS50846"/>
    </source>
</evidence>
<dbReference type="PRINTS" id="PR00119">
    <property type="entry name" value="CATATPASE"/>
</dbReference>
<name>A0ABV3Z8Q5_9PROT</name>
<dbReference type="PRINTS" id="PR00943">
    <property type="entry name" value="CUATPASE"/>
</dbReference>
<evidence type="ECO:0000256" key="13">
    <source>
        <dbReference type="ARBA" id="ARBA00023065"/>
    </source>
</evidence>
<keyword evidence="6 15" id="KW-0812">Transmembrane</keyword>
<feature type="transmembrane region" description="Helical" evidence="15">
    <location>
        <begin position="353"/>
        <end position="372"/>
    </location>
</feature>
<keyword evidence="9 15" id="KW-0067">ATP-binding</keyword>
<feature type="transmembrane region" description="Helical" evidence="15">
    <location>
        <begin position="678"/>
        <end position="694"/>
    </location>
</feature>
<dbReference type="PROSITE" id="PS00154">
    <property type="entry name" value="ATPASE_E1_E2"/>
    <property type="match status" value="1"/>
</dbReference>
<dbReference type="SUPFAM" id="SSF81653">
    <property type="entry name" value="Calcium ATPase, transduction domain A"/>
    <property type="match status" value="1"/>
</dbReference>
<keyword evidence="7 15" id="KW-0479">Metal-binding</keyword>
<dbReference type="SUPFAM" id="SSF56784">
    <property type="entry name" value="HAD-like"/>
    <property type="match status" value="1"/>
</dbReference>
<comment type="subcellular location">
    <subcellularLocation>
        <location evidence="1">Cell membrane</location>
        <topology evidence="1">Multi-pass membrane protein</topology>
    </subcellularLocation>
</comment>
<keyword evidence="12 15" id="KW-1133">Transmembrane helix</keyword>
<keyword evidence="4 15" id="KW-1003">Cell membrane</keyword>
<sequence length="748" mass="79710">MNQTDTAGEELLLASREIDDDLFQTVLSAPGIKCAGCIDKIESGITKIPNVVRTRVNLSTKRVTVDWKKSNNAPPLIDALGQLGFQAHLSNCDTKPSDNELRTLIRALAVAGFGAANIMMLSVGVWAGADEETRTLFHWISAFIALPVMVFSGKIFFSSAWSALKSGGTNMDVPISAGVIITFTMSLYDTITGGQHAYFDAATSLLFFLLIGRTLDYVVRARAHSAIDGLRKLAPEGAAVIQPDGSTRYSPIEQIQPGMEMRIPAGARIPVNGTITDGRSDIDHSVINGESEPRSTHIGDTVLAGALNLTGPIVIKASSTSNTSFISDMIRLMESAETSRHGYQRIADRVSKLYTPVVHIGAVLAFLLWFLIDGNAHHALTVAVSVLIITCPCALGLATPMVQVIAAQRLYRNGILIKGGTALEKLADIDSVIFDKTGTLTEGSPHLTNCGTVDERTLRLAASIAAHSSHPYSKALAQSIPPPMQVQFKTNQFTEHPGDGIESKIDGAVYRLGRAGWASGDAESRDHKHYSTVIFGVSGRTLATFKFIDGLKPSASDALKELKNNNLSIEILSGDRKGPVAEVAALLGGVPYFANLRPQAKLAHITKQAARGHKVLMVGDGINDAPALAGAYVSMAPGNAADIGRTAADIIFLNNGLEAVTTTYLTARNAKTLIRQNIAFAILYNGVAIPLAFLGFITPLIAAIAMSTSSIVVVLNSLRLGMGEQKQLVKTIKNKNVARTPTQYHGAA</sequence>
<feature type="transmembrane region" description="Helical" evidence="15">
    <location>
        <begin position="378"/>
        <end position="402"/>
    </location>
</feature>
<dbReference type="InterPro" id="IPR001757">
    <property type="entry name" value="P_typ_ATPase"/>
</dbReference>
<dbReference type="InterPro" id="IPR006121">
    <property type="entry name" value="HMA_dom"/>
</dbReference>
<dbReference type="SUPFAM" id="SSF81665">
    <property type="entry name" value="Calcium ATPase, transmembrane domain M"/>
    <property type="match status" value="1"/>
</dbReference>
<dbReference type="Gene3D" id="2.70.150.10">
    <property type="entry name" value="Calcium-transporting ATPase, cytoplasmic transduction domain A"/>
    <property type="match status" value="1"/>
</dbReference>
<dbReference type="InterPro" id="IPR023298">
    <property type="entry name" value="ATPase_P-typ_TM_dom_sf"/>
</dbReference>
<dbReference type="InterPro" id="IPR023299">
    <property type="entry name" value="ATPase_P-typ_cyto_dom_N"/>
</dbReference>
<comment type="similarity">
    <text evidence="2 15">Belongs to the cation transport ATPase (P-type) (TC 3.A.3) family. Type IB subfamily.</text>
</comment>
<proteinExistence type="inferred from homology"/>
<evidence type="ECO:0000313" key="18">
    <source>
        <dbReference type="Proteomes" id="UP001560685"/>
    </source>
</evidence>
<dbReference type="CDD" id="cd00371">
    <property type="entry name" value="HMA"/>
    <property type="match status" value="1"/>
</dbReference>
<feature type="transmembrane region" description="Helical" evidence="15">
    <location>
        <begin position="139"/>
        <end position="161"/>
    </location>
</feature>
<dbReference type="SUPFAM" id="SSF55008">
    <property type="entry name" value="HMA, heavy metal-associated domain"/>
    <property type="match status" value="1"/>
</dbReference>
<evidence type="ECO:0000256" key="3">
    <source>
        <dbReference type="ARBA" id="ARBA00022448"/>
    </source>
</evidence>
<keyword evidence="10" id="KW-0460">Magnesium</keyword>
<evidence type="ECO:0000256" key="6">
    <source>
        <dbReference type="ARBA" id="ARBA00022692"/>
    </source>
</evidence>
<evidence type="ECO:0000256" key="4">
    <source>
        <dbReference type="ARBA" id="ARBA00022475"/>
    </source>
</evidence>
<dbReference type="InterPro" id="IPR059000">
    <property type="entry name" value="ATPase_P-type_domA"/>
</dbReference>
<dbReference type="InterPro" id="IPR023214">
    <property type="entry name" value="HAD_sf"/>
</dbReference>